<proteinExistence type="predicted"/>
<dbReference type="InterPro" id="IPR007461">
    <property type="entry name" value="Ysc84_actin-binding"/>
</dbReference>
<name>A0A011PKM8_9PROT</name>
<dbReference type="EMBL" id="JFAX01000013">
    <property type="protein sequence ID" value="EXI66844.1"/>
    <property type="molecule type" value="Genomic_DNA"/>
</dbReference>
<dbReference type="Proteomes" id="UP000020218">
    <property type="component" value="Unassembled WGS sequence"/>
</dbReference>
<evidence type="ECO:0000259" key="2">
    <source>
        <dbReference type="Pfam" id="PF04366"/>
    </source>
</evidence>
<keyword evidence="4" id="KW-1185">Reference proteome</keyword>
<reference evidence="3" key="1">
    <citation type="submission" date="2014-02" db="EMBL/GenBank/DDBJ databases">
        <title>Expanding our view of genomic diversity in Candidatus Accumulibacter clades.</title>
        <authorList>
            <person name="Skennerton C.T."/>
            <person name="Barr J.J."/>
            <person name="Slater F.R."/>
            <person name="Bond P.L."/>
            <person name="Tyson G.W."/>
        </authorList>
    </citation>
    <scope>NUCLEOTIDE SEQUENCE [LARGE SCALE GENOMIC DNA]</scope>
</reference>
<organism evidence="3 4">
    <name type="scientific">Candidatus Accumulibacter adjunctus</name>
    <dbReference type="NCBI Taxonomy" id="1454001"/>
    <lineage>
        <taxon>Bacteria</taxon>
        <taxon>Pseudomonadati</taxon>
        <taxon>Pseudomonadota</taxon>
        <taxon>Betaproteobacteria</taxon>
        <taxon>Candidatus Accumulibacter</taxon>
    </lineage>
</organism>
<keyword evidence="1" id="KW-0732">Signal</keyword>
<dbReference type="PATRIC" id="fig|1454001.3.peg.2474"/>
<evidence type="ECO:0000313" key="3">
    <source>
        <dbReference type="EMBL" id="EXI66844.1"/>
    </source>
</evidence>
<accession>A0A011PKM8</accession>
<evidence type="ECO:0000313" key="4">
    <source>
        <dbReference type="Proteomes" id="UP000020218"/>
    </source>
</evidence>
<dbReference type="Pfam" id="PF04366">
    <property type="entry name" value="Ysc84"/>
    <property type="match status" value="1"/>
</dbReference>
<feature type="signal peptide" evidence="1">
    <location>
        <begin position="1"/>
        <end position="32"/>
    </location>
</feature>
<sequence>MNPNVFQRLGRAAQVFLVALIAGLAVSFSAVAADRSALERDARQAYQKLTARVPAAKALARDAVAVLVFPKITKAGFVVGGQYGEGVLFRGDAVVGHYNTAGASFGLQAGAQEYGYAMFFMNERSLAALTETDGFEVGVGPSVVMVDQGMGKSLTTMNAKEDIYAFVFGQKGLMAGVGLQGNKITRLRD</sequence>
<gene>
    <name evidence="3" type="ORF">AW08_02431</name>
</gene>
<dbReference type="STRING" id="1454001.AW08_02431"/>
<protein>
    <recommendedName>
        <fullName evidence="2">Ysc84 actin-binding domain-containing protein</fullName>
    </recommendedName>
</protein>
<comment type="caution">
    <text evidence="3">The sequence shown here is derived from an EMBL/GenBank/DDBJ whole genome shotgun (WGS) entry which is preliminary data.</text>
</comment>
<evidence type="ECO:0000256" key="1">
    <source>
        <dbReference type="SAM" id="SignalP"/>
    </source>
</evidence>
<feature type="domain" description="Ysc84 actin-binding" evidence="2">
    <location>
        <begin position="102"/>
        <end position="186"/>
    </location>
</feature>
<dbReference type="CDD" id="cd11524">
    <property type="entry name" value="SYLF"/>
    <property type="match status" value="1"/>
</dbReference>
<dbReference type="AlphaFoldDB" id="A0A011PKM8"/>
<feature type="chain" id="PRO_5001461871" description="Ysc84 actin-binding domain-containing protein" evidence="1">
    <location>
        <begin position="33"/>
        <end position="189"/>
    </location>
</feature>